<evidence type="ECO:0000259" key="5">
    <source>
        <dbReference type="PROSITE" id="PS50850"/>
    </source>
</evidence>
<feature type="transmembrane region" description="Helical" evidence="4">
    <location>
        <begin position="342"/>
        <end position="367"/>
    </location>
</feature>
<dbReference type="PROSITE" id="PS50850">
    <property type="entry name" value="MFS"/>
    <property type="match status" value="1"/>
</dbReference>
<feature type="transmembrane region" description="Helical" evidence="4">
    <location>
        <begin position="150"/>
        <end position="171"/>
    </location>
</feature>
<evidence type="ECO:0000256" key="4">
    <source>
        <dbReference type="SAM" id="Phobius"/>
    </source>
</evidence>
<sequence>MNPSELKLESHHKYKVAAEFESTQENRSLDEKKKISKQDDECPPPDKGYAWVILASSFVNFLFSFGSPNAFGVFQAYYLKVLFVDEPAEKIAWISTMCIACTLSGGLLASPLIRLMGLRNSSLLGTVIASVGLLLASFSTQIWQLTLTQGILFGLGSSIIANIALTVPALWFDKHKGLAIGIVASGSSIGALVLVPVVTVFVNILDIHWAFRILAILFVVCTGICGFFLKPRKEYLPSKKLIDLASLKDPAALMIYAVGILMQVGFNVVALYFPANLIDVGKSPATASNLIMVYCAFSSLSRMACGPLTKKFDAVNIALVFHFLTGVLMLTLWLTSKTFVPLLIFYICFGLFAVPFFALGPLIIANYYPVEKVSQINGVAYLAMGLTIFVCAPTTGAIFENLGHRTSYKPIIILGGIFYLASLIPLIALKYFLKKDNPNFKNNVSSLKS</sequence>
<comment type="subcellular location">
    <subcellularLocation>
        <location evidence="1">Membrane</location>
        <topology evidence="1">Multi-pass membrane protein</topology>
    </subcellularLocation>
</comment>
<feature type="domain" description="Major facilitator superfamily (MFS) profile" evidence="5">
    <location>
        <begin position="52"/>
        <end position="433"/>
    </location>
</feature>
<comment type="caution">
    <text evidence="6">The sequence shown here is derived from an EMBL/GenBank/DDBJ whole genome shotgun (WGS) entry which is preliminary data.</text>
</comment>
<name>A0A1R1XYX9_9FUNG</name>
<dbReference type="OrthoDB" id="6499973at2759"/>
<keyword evidence="7" id="KW-1185">Reference proteome</keyword>
<dbReference type="Proteomes" id="UP000187429">
    <property type="component" value="Unassembled WGS sequence"/>
</dbReference>
<feature type="compositionally biased region" description="Basic and acidic residues" evidence="3">
    <location>
        <begin position="27"/>
        <end position="40"/>
    </location>
</feature>
<dbReference type="GO" id="GO:0022857">
    <property type="term" value="F:transmembrane transporter activity"/>
    <property type="evidence" value="ECO:0007669"/>
    <property type="project" value="InterPro"/>
</dbReference>
<organism evidence="6 7">
    <name type="scientific">Smittium culicis</name>
    <dbReference type="NCBI Taxonomy" id="133412"/>
    <lineage>
        <taxon>Eukaryota</taxon>
        <taxon>Fungi</taxon>
        <taxon>Fungi incertae sedis</taxon>
        <taxon>Zoopagomycota</taxon>
        <taxon>Kickxellomycotina</taxon>
        <taxon>Harpellomycetes</taxon>
        <taxon>Harpellales</taxon>
        <taxon>Legeriomycetaceae</taxon>
        <taxon>Smittium</taxon>
    </lineage>
</organism>
<evidence type="ECO:0000256" key="2">
    <source>
        <dbReference type="ARBA" id="ARBA00006727"/>
    </source>
</evidence>
<feature type="transmembrane region" description="Helical" evidence="4">
    <location>
        <begin position="317"/>
        <end position="336"/>
    </location>
</feature>
<evidence type="ECO:0000313" key="6">
    <source>
        <dbReference type="EMBL" id="OMJ19891.1"/>
    </source>
</evidence>
<dbReference type="InterPro" id="IPR011701">
    <property type="entry name" value="MFS"/>
</dbReference>
<reference evidence="7" key="1">
    <citation type="submission" date="2017-01" db="EMBL/GenBank/DDBJ databases">
        <authorList>
            <person name="Wang Y."/>
            <person name="White M."/>
            <person name="Kvist S."/>
            <person name="Moncalvo J.-M."/>
        </authorList>
    </citation>
    <scope>NUCLEOTIDE SEQUENCE [LARGE SCALE GENOMIC DNA]</scope>
    <source>
        <strain evidence="7">ID-206-W2</strain>
    </source>
</reference>
<gene>
    <name evidence="6" type="ORF">AYI69_g6438</name>
</gene>
<comment type="similarity">
    <text evidence="2">Belongs to the major facilitator superfamily. Monocarboxylate porter (TC 2.A.1.13) family.</text>
</comment>
<evidence type="ECO:0000313" key="7">
    <source>
        <dbReference type="Proteomes" id="UP000187429"/>
    </source>
</evidence>
<dbReference type="Gene3D" id="1.20.1250.20">
    <property type="entry name" value="MFS general substrate transporter like domains"/>
    <property type="match status" value="2"/>
</dbReference>
<evidence type="ECO:0000256" key="1">
    <source>
        <dbReference type="ARBA" id="ARBA00004141"/>
    </source>
</evidence>
<feature type="transmembrane region" description="Helical" evidence="4">
    <location>
        <begin position="209"/>
        <end position="229"/>
    </location>
</feature>
<proteinExistence type="inferred from homology"/>
<dbReference type="Pfam" id="PF07690">
    <property type="entry name" value="MFS_1"/>
    <property type="match status" value="1"/>
</dbReference>
<dbReference type="InterPro" id="IPR036259">
    <property type="entry name" value="MFS_trans_sf"/>
</dbReference>
<feature type="transmembrane region" description="Helical" evidence="4">
    <location>
        <begin position="49"/>
        <end position="71"/>
    </location>
</feature>
<evidence type="ECO:0000256" key="3">
    <source>
        <dbReference type="SAM" id="MobiDB-lite"/>
    </source>
</evidence>
<feature type="region of interest" description="Disordered" evidence="3">
    <location>
        <begin position="19"/>
        <end position="43"/>
    </location>
</feature>
<keyword evidence="4" id="KW-0812">Transmembrane</keyword>
<dbReference type="PANTHER" id="PTHR11360">
    <property type="entry name" value="MONOCARBOXYLATE TRANSPORTER"/>
    <property type="match status" value="1"/>
</dbReference>
<dbReference type="AlphaFoldDB" id="A0A1R1XYX9"/>
<feature type="transmembrane region" description="Helical" evidence="4">
    <location>
        <begin position="379"/>
        <end position="399"/>
    </location>
</feature>
<dbReference type="EMBL" id="LSSM01002892">
    <property type="protein sequence ID" value="OMJ19891.1"/>
    <property type="molecule type" value="Genomic_DNA"/>
</dbReference>
<dbReference type="PANTHER" id="PTHR11360:SF284">
    <property type="entry name" value="EG:103B4.3 PROTEIN-RELATED"/>
    <property type="match status" value="1"/>
</dbReference>
<feature type="transmembrane region" description="Helical" evidence="4">
    <location>
        <begin position="411"/>
        <end position="433"/>
    </location>
</feature>
<dbReference type="InterPro" id="IPR050327">
    <property type="entry name" value="Proton-linked_MCT"/>
</dbReference>
<dbReference type="InterPro" id="IPR020846">
    <property type="entry name" value="MFS_dom"/>
</dbReference>
<feature type="transmembrane region" description="Helical" evidence="4">
    <location>
        <begin position="122"/>
        <end position="144"/>
    </location>
</feature>
<accession>A0A1R1XYX9</accession>
<dbReference type="SUPFAM" id="SSF103473">
    <property type="entry name" value="MFS general substrate transporter"/>
    <property type="match status" value="1"/>
</dbReference>
<feature type="transmembrane region" description="Helical" evidence="4">
    <location>
        <begin position="250"/>
        <end position="273"/>
    </location>
</feature>
<feature type="transmembrane region" description="Helical" evidence="4">
    <location>
        <begin position="91"/>
        <end position="110"/>
    </location>
</feature>
<feature type="transmembrane region" description="Helical" evidence="4">
    <location>
        <begin position="178"/>
        <end position="203"/>
    </location>
</feature>
<protein>
    <submittedName>
        <fullName evidence="6">Putative transporter ESBP6</fullName>
    </submittedName>
</protein>
<keyword evidence="4" id="KW-0472">Membrane</keyword>
<keyword evidence="4" id="KW-1133">Transmembrane helix</keyword>
<dbReference type="GO" id="GO:0016020">
    <property type="term" value="C:membrane"/>
    <property type="evidence" value="ECO:0007669"/>
    <property type="project" value="UniProtKB-SubCell"/>
</dbReference>
<feature type="transmembrane region" description="Helical" evidence="4">
    <location>
        <begin position="285"/>
        <end position="305"/>
    </location>
</feature>